<sequence>MPHNRRVNRHGARRPRACRETFARTVNRLDKNRLFISNRDELPRRVNLRLTRRFQKPELNAASIAANPVCLTSFPPKKLHDEIRHTVRPSRKPAGIPYRRADSPESSSEIDSPIRFHPTHVVFYSDNAAANRAAPTDRSYLEGSPAAALLDLVNRFIPLHRFNPPAFKSGRIMRHAIG</sequence>
<name>A0A892IKS2_9BURK</name>
<evidence type="ECO:0000313" key="2">
    <source>
        <dbReference type="EMBL" id="QRO81379.1"/>
    </source>
</evidence>
<dbReference type="AlphaFoldDB" id="A0A892IKS2"/>
<dbReference type="EMBL" id="CP069484">
    <property type="protein sequence ID" value="QRO81379.1"/>
    <property type="molecule type" value="Genomic_DNA"/>
</dbReference>
<dbReference type="Proteomes" id="UP000625568">
    <property type="component" value="Chromosome 3"/>
</dbReference>
<organism evidence="2 3">
    <name type="scientific">Burkholderia dolosa</name>
    <dbReference type="NCBI Taxonomy" id="152500"/>
    <lineage>
        <taxon>Bacteria</taxon>
        <taxon>Pseudomonadati</taxon>
        <taxon>Pseudomonadota</taxon>
        <taxon>Betaproteobacteria</taxon>
        <taxon>Burkholderiales</taxon>
        <taxon>Burkholderiaceae</taxon>
        <taxon>Burkholderia</taxon>
        <taxon>Burkholderia cepacia complex</taxon>
    </lineage>
</organism>
<feature type="region of interest" description="Disordered" evidence="1">
    <location>
        <begin position="90"/>
        <end position="111"/>
    </location>
</feature>
<dbReference type="RefSeq" id="WP_128567398.1">
    <property type="nucleotide sequence ID" value="NZ_CP033839.1"/>
</dbReference>
<evidence type="ECO:0000313" key="3">
    <source>
        <dbReference type="Proteomes" id="UP000625568"/>
    </source>
</evidence>
<reference evidence="2 3" key="1">
    <citation type="submission" date="2021-02" db="EMBL/GenBank/DDBJ databases">
        <title>FDA dAtabase for Regulatory Grade micrObial Sequences (FDA-ARGOS): Supporting development and validation of Infectious Disease Dx tests.</title>
        <authorList>
            <person name="Minogue T."/>
            <person name="Wolcott M."/>
            <person name="Wasieloski L."/>
            <person name="Aguilar W."/>
            <person name="Moore D."/>
            <person name="Jaissle J."/>
            <person name="Tallon L."/>
            <person name="Sadzewicz L."/>
            <person name="Zhao X."/>
            <person name="Boylan J."/>
            <person name="Ott S."/>
            <person name="Bowen H."/>
            <person name="Vavikolanu K."/>
            <person name="Mehta A."/>
            <person name="Aluvathingal J."/>
            <person name="Nadendla S."/>
            <person name="Yan Y."/>
            <person name="Sichtig H."/>
        </authorList>
    </citation>
    <scope>NUCLEOTIDE SEQUENCE [LARGE SCALE GENOMIC DNA]</scope>
    <source>
        <strain evidence="2 3">FDAARGOS_1272</strain>
    </source>
</reference>
<evidence type="ECO:0000256" key="1">
    <source>
        <dbReference type="SAM" id="MobiDB-lite"/>
    </source>
</evidence>
<keyword evidence="3" id="KW-1185">Reference proteome</keyword>
<accession>A0A892IKS2</accession>
<gene>
    <name evidence="2" type="ORF">I6K02_26860</name>
</gene>
<protein>
    <submittedName>
        <fullName evidence="2">Uncharacterized protein</fullName>
    </submittedName>
</protein>
<proteinExistence type="predicted"/>